<dbReference type="GO" id="GO:0006355">
    <property type="term" value="P:regulation of DNA-templated transcription"/>
    <property type="evidence" value="ECO:0007669"/>
    <property type="project" value="InterPro"/>
</dbReference>
<organism evidence="2 4">
    <name type="scientific">Yersinia nurmii</name>
    <dbReference type="NCBI Taxonomy" id="685706"/>
    <lineage>
        <taxon>Bacteria</taxon>
        <taxon>Pseudomonadati</taxon>
        <taxon>Pseudomonadota</taxon>
        <taxon>Gammaproteobacteria</taxon>
        <taxon>Enterobacterales</taxon>
        <taxon>Yersiniaceae</taxon>
        <taxon>Yersinia</taxon>
    </lineage>
</organism>
<dbReference type="GO" id="GO:0003677">
    <property type="term" value="F:DNA binding"/>
    <property type="evidence" value="ECO:0007669"/>
    <property type="project" value="InterPro"/>
</dbReference>
<name>A0AAW7K531_9GAMM</name>
<evidence type="ECO:0000313" key="2">
    <source>
        <dbReference type="EMBL" id="MDN0086195.1"/>
    </source>
</evidence>
<dbReference type="SUPFAM" id="SSF46894">
    <property type="entry name" value="C-terminal effector domain of the bipartite response regulators"/>
    <property type="match status" value="1"/>
</dbReference>
<sequence>MKVLFIDGAQKSLHYDNKKIVLTEKEFLMLQFLLNRRKSNSIPINEIVTHVWKGRESIIGKGNVSQLAYRLRSKLSTIGEVIQISISMNNGGNCKVQRNIVTIIASNNGIMCFLVKCLLNIKENNSI</sequence>
<comment type="caution">
    <text evidence="2">The sequence shown here is derived from an EMBL/GenBank/DDBJ whole genome shotgun (WGS) entry which is preliminary data.</text>
</comment>
<keyword evidence="3" id="KW-1185">Reference proteome</keyword>
<dbReference type="InterPro" id="IPR036388">
    <property type="entry name" value="WH-like_DNA-bd_sf"/>
</dbReference>
<dbReference type="Gene3D" id="1.10.10.10">
    <property type="entry name" value="Winged helix-like DNA-binding domain superfamily/Winged helix DNA-binding domain"/>
    <property type="match status" value="1"/>
</dbReference>
<reference evidence="1 3" key="1">
    <citation type="submission" date="2015-03" db="EMBL/GenBank/DDBJ databases">
        <authorList>
            <consortium name="Pathogen Informatics"/>
            <person name="Murphy D."/>
        </authorList>
    </citation>
    <scope>NUCLEOTIDE SEQUENCE [LARGE SCALE GENOMIC DNA]</scope>
    <source>
        <strain evidence="3">type strain: CIP110231</strain>
        <strain evidence="1">Type strain: CIP110231</strain>
    </source>
</reference>
<dbReference type="EMBL" id="JAUEHU010000002">
    <property type="protein sequence ID" value="MDN0086195.1"/>
    <property type="molecule type" value="Genomic_DNA"/>
</dbReference>
<dbReference type="Proteomes" id="UP001167864">
    <property type="component" value="Unassembled WGS sequence"/>
</dbReference>
<proteinExistence type="predicted"/>
<dbReference type="Proteomes" id="UP000040578">
    <property type="component" value="Unassembled WGS sequence"/>
</dbReference>
<evidence type="ECO:0000313" key="1">
    <source>
        <dbReference type="EMBL" id="CNE45717.1"/>
    </source>
</evidence>
<evidence type="ECO:0000313" key="3">
    <source>
        <dbReference type="Proteomes" id="UP000040578"/>
    </source>
</evidence>
<protein>
    <submittedName>
        <fullName evidence="2">Winged helix-turn-helix domain-containing protein</fullName>
    </submittedName>
</protein>
<reference evidence="2" key="2">
    <citation type="submission" date="2023-06" db="EMBL/GenBank/DDBJ databases">
        <authorList>
            <person name="Polev D.E."/>
            <person name="Saitova A.T."/>
            <person name="Bogumilchik E.A."/>
            <person name="Kokorina G.I."/>
            <person name="Voskresenskaia E.A."/>
        </authorList>
    </citation>
    <scope>NUCLEOTIDE SEQUENCE</scope>
    <source>
        <strain evidence="2">2145 StPb PI</strain>
    </source>
</reference>
<evidence type="ECO:0000313" key="4">
    <source>
        <dbReference type="Proteomes" id="UP001167864"/>
    </source>
</evidence>
<gene>
    <name evidence="1" type="ORF">ERS137967_01588</name>
    <name evidence="2" type="ORF">QVN42_02105</name>
</gene>
<dbReference type="RefSeq" id="WP_162199319.1">
    <property type="nucleotide sequence ID" value="NZ_CPYD01000005.1"/>
</dbReference>
<dbReference type="InterPro" id="IPR016032">
    <property type="entry name" value="Sig_transdc_resp-reg_C-effctor"/>
</dbReference>
<accession>A0AAW7K531</accession>
<dbReference type="AlphaFoldDB" id="A0AAW7K531"/>
<dbReference type="EMBL" id="CPYD01000005">
    <property type="protein sequence ID" value="CNE45717.1"/>
    <property type="molecule type" value="Genomic_DNA"/>
</dbReference>